<sequence length="34" mass="4060">MGRPGSGPRRTPWTGRRRRGVQRRRRSWYGCRCG</sequence>
<proteinExistence type="predicted"/>
<dbReference type="AlphaFoldDB" id="A0A0A9FPP5"/>
<dbReference type="EMBL" id="GBRH01187628">
    <property type="protein sequence ID" value="JAE10268.1"/>
    <property type="molecule type" value="Transcribed_RNA"/>
</dbReference>
<feature type="compositionally biased region" description="Basic residues" evidence="1">
    <location>
        <begin position="15"/>
        <end position="27"/>
    </location>
</feature>
<name>A0A0A9FPP5_ARUDO</name>
<organism evidence="2">
    <name type="scientific">Arundo donax</name>
    <name type="common">Giant reed</name>
    <name type="synonym">Donax arundinaceus</name>
    <dbReference type="NCBI Taxonomy" id="35708"/>
    <lineage>
        <taxon>Eukaryota</taxon>
        <taxon>Viridiplantae</taxon>
        <taxon>Streptophyta</taxon>
        <taxon>Embryophyta</taxon>
        <taxon>Tracheophyta</taxon>
        <taxon>Spermatophyta</taxon>
        <taxon>Magnoliopsida</taxon>
        <taxon>Liliopsida</taxon>
        <taxon>Poales</taxon>
        <taxon>Poaceae</taxon>
        <taxon>PACMAD clade</taxon>
        <taxon>Arundinoideae</taxon>
        <taxon>Arundineae</taxon>
        <taxon>Arundo</taxon>
    </lineage>
</organism>
<reference evidence="2" key="2">
    <citation type="journal article" date="2015" name="Data Brief">
        <title>Shoot transcriptome of the giant reed, Arundo donax.</title>
        <authorList>
            <person name="Barrero R.A."/>
            <person name="Guerrero F.D."/>
            <person name="Moolhuijzen P."/>
            <person name="Goolsby J.A."/>
            <person name="Tidwell J."/>
            <person name="Bellgard S.E."/>
            <person name="Bellgard M.I."/>
        </authorList>
    </citation>
    <scope>NUCLEOTIDE SEQUENCE</scope>
    <source>
        <tissue evidence="2">Shoot tissue taken approximately 20 cm above the soil surface</tissue>
    </source>
</reference>
<reference evidence="2" key="1">
    <citation type="submission" date="2014-09" db="EMBL/GenBank/DDBJ databases">
        <authorList>
            <person name="Magalhaes I.L.F."/>
            <person name="Oliveira U."/>
            <person name="Santos F.R."/>
            <person name="Vidigal T.H.D.A."/>
            <person name="Brescovit A.D."/>
            <person name="Santos A.J."/>
        </authorList>
    </citation>
    <scope>NUCLEOTIDE SEQUENCE</scope>
    <source>
        <tissue evidence="2">Shoot tissue taken approximately 20 cm above the soil surface</tissue>
    </source>
</reference>
<evidence type="ECO:0000313" key="2">
    <source>
        <dbReference type="EMBL" id="JAE10268.1"/>
    </source>
</evidence>
<feature type="compositionally biased region" description="Low complexity" evidence="1">
    <location>
        <begin position="1"/>
        <end position="14"/>
    </location>
</feature>
<accession>A0A0A9FPP5</accession>
<feature type="region of interest" description="Disordered" evidence="1">
    <location>
        <begin position="1"/>
        <end position="34"/>
    </location>
</feature>
<evidence type="ECO:0000256" key="1">
    <source>
        <dbReference type="SAM" id="MobiDB-lite"/>
    </source>
</evidence>
<protein>
    <submittedName>
        <fullName evidence="2">Uncharacterized protein</fullName>
    </submittedName>
</protein>